<evidence type="ECO:0000313" key="2">
    <source>
        <dbReference type="EMBL" id="RPA65962.1"/>
    </source>
</evidence>
<dbReference type="GO" id="GO:0009007">
    <property type="term" value="F:site-specific DNA-methyltransferase (adenine-specific) activity"/>
    <property type="evidence" value="ECO:0007669"/>
    <property type="project" value="InterPro"/>
</dbReference>
<evidence type="ECO:0000256" key="1">
    <source>
        <dbReference type="SAM" id="MobiDB-lite"/>
    </source>
</evidence>
<evidence type="ECO:0000313" key="3">
    <source>
        <dbReference type="Proteomes" id="UP000267536"/>
    </source>
</evidence>
<dbReference type="AlphaFoldDB" id="A0A3N4GT10"/>
<accession>A0A3N4GT10</accession>
<proteinExistence type="predicted"/>
<feature type="compositionally biased region" description="Basic and acidic residues" evidence="1">
    <location>
        <begin position="19"/>
        <end position="30"/>
    </location>
</feature>
<comment type="caution">
    <text evidence="2">The sequence shown here is derived from an EMBL/GenBank/DDBJ whole genome shotgun (WGS) entry which is preliminary data.</text>
</comment>
<name>A0A3N4GT10_9ACTN</name>
<dbReference type="InterPro" id="IPR008593">
    <property type="entry name" value="Dam_MeTrfase"/>
</dbReference>
<dbReference type="Proteomes" id="UP000267536">
    <property type="component" value="Unassembled WGS sequence"/>
</dbReference>
<dbReference type="OrthoDB" id="189843at2"/>
<feature type="region of interest" description="Disordered" evidence="1">
    <location>
        <begin position="1"/>
        <end position="31"/>
    </location>
</feature>
<sequence>MGDGKHQPSRRNGWLGGESQDKGSRQRETRWLTPSPIVDALGAFDLDPCGAPGHTLARRTFQIDDGQDGLELPWVGRVFLNPPYGKLTLPFMRKMADHGNGTALIFARTETAMFFETVWDRATAILFLKGRVTFLDAQGAPAKANSGAPSCLVAYGAADATALYECGLDGMFIRLRDGGEK</sequence>
<dbReference type="EMBL" id="RKMH01000002">
    <property type="protein sequence ID" value="RPA65962.1"/>
    <property type="molecule type" value="Genomic_DNA"/>
</dbReference>
<keyword evidence="3" id="KW-1185">Reference proteome</keyword>
<gene>
    <name evidence="2" type="ORF">EF294_03260</name>
</gene>
<dbReference type="GO" id="GO:0003677">
    <property type="term" value="F:DNA binding"/>
    <property type="evidence" value="ECO:0007669"/>
    <property type="project" value="InterPro"/>
</dbReference>
<keyword evidence="2" id="KW-0489">Methyltransferase</keyword>
<keyword evidence="2" id="KW-0808">Transferase</keyword>
<dbReference type="Pfam" id="PF05869">
    <property type="entry name" value="Dam"/>
    <property type="match status" value="1"/>
</dbReference>
<dbReference type="GO" id="GO:0009307">
    <property type="term" value="P:DNA restriction-modification system"/>
    <property type="evidence" value="ECO:0007669"/>
    <property type="project" value="InterPro"/>
</dbReference>
<protein>
    <submittedName>
        <fullName evidence="2">Adenine methyltransferase</fullName>
    </submittedName>
</protein>
<reference evidence="2 3" key="1">
    <citation type="submission" date="2018-11" db="EMBL/GenBank/DDBJ databases">
        <title>Draft genome sequence of Gordonia sp. RS15-1S isolated from rice stems.</title>
        <authorList>
            <person name="Muangham S."/>
        </authorList>
    </citation>
    <scope>NUCLEOTIDE SEQUENCE [LARGE SCALE GENOMIC DNA]</scope>
    <source>
        <strain evidence="2 3">RS15-1S</strain>
    </source>
</reference>
<dbReference type="GO" id="GO:0032259">
    <property type="term" value="P:methylation"/>
    <property type="evidence" value="ECO:0007669"/>
    <property type="project" value="UniProtKB-KW"/>
</dbReference>
<organism evidence="2 3">
    <name type="scientific">Gordonia oryzae</name>
    <dbReference type="NCBI Taxonomy" id="2487349"/>
    <lineage>
        <taxon>Bacteria</taxon>
        <taxon>Bacillati</taxon>
        <taxon>Actinomycetota</taxon>
        <taxon>Actinomycetes</taxon>
        <taxon>Mycobacteriales</taxon>
        <taxon>Gordoniaceae</taxon>
        <taxon>Gordonia</taxon>
    </lineage>
</organism>